<evidence type="ECO:0000313" key="5">
    <source>
        <dbReference type="Proteomes" id="UP000075666"/>
    </source>
</evidence>
<dbReference type="AlphaFoldDB" id="A0A150KMX2"/>
<name>A0A150KMX2_9BACI</name>
<evidence type="ECO:0000256" key="2">
    <source>
        <dbReference type="SAM" id="Coils"/>
    </source>
</evidence>
<keyword evidence="2" id="KW-0175">Coiled coil</keyword>
<dbReference type="PANTHER" id="PTHR37813:SF1">
    <property type="entry name" value="FELS-2 PROPHAGE PROTEIN"/>
    <property type="match status" value="1"/>
</dbReference>
<sequence length="1012" mass="109857">MAQDLGELRARLLLEANEFKKGMKEAREEIKKTGASAKTVNTNFNGLNNALKDVGLSSSQIDKINDRIKKANPRILEKDLSEVRKELEGLGLDSKEIDKITSEIEKARKSTHNFKEDLDKVQKASAVMGGAIAAGIGIAVKTAADFEQQMSRVKAISGATSEEYKRLQKSAMDLGASTSKSASEVAKGMEDMAAMGFNVNEIIGAMPGVISAAEASGSDLAKTAGIVAAALNSFQLEATDASKVADILAMTANVSAANIEDMGFALKYVGPVANSLGISLEEVSAAIGIMTNAGLEGSQAGTSLRAALLALNNPAKAQEKIMNNLGFSMKDADGNAKQLSAIINDLTEATKHMTQADKVATIAKLVGTEAASGMIAVIDGGVDQLDEFTDALRNSEGASKSAADVMMDNLKGSYEEFSGALETLGIQIGNELLPLFTDIVVKGANVVNVINEMDTNTVMAGLAFAGTTAAIALTISTISKLVLAVRGLMLSMGPAGWLITGVSVLGGLLAAGASKTEDLQTSFENLKKEFDDTTALDKNIDQFDKLQSKSKLTTDEFARFIDINSEISKTTDTEAIKRLKDEQEKLREKSGLSNKELNRMVELNGDLTERVPSATSKITDQGNAIAGTTDKLKEYSKEKLASLYNDLDLKRLETEVKYKDILQEEQDIIAKKEKMQNKLNDLDVEKSEKQDTLNEKQQKLNEMLANRNKYSDYEIQNQQNIVNQAKQDVRLAEERVAKQAAKIIGQKKELENVQKEIKGYESIRDQMVQILLKQSGINVKKGEEIKSIDSAISKEEKKLKRLKANYEAGKLTTSEYREQAGKIQNTISKLQETKLQIDNLTDAATVLNRALSKDVTKTVTVRIDGQDYNIKNTGHSIAIPGVTHGEKKHTGGIVGRGQMPKLHVGGLASQFANAPLHNEIDVRLLRNEMVLTEAQQANLMRMIDAGITGQNVVSESDPNLAMYLQQQIHLLSELLAKDTNVYLDGKELYHSNKKYSDSQTNIRNIFKGVTKF</sequence>
<proteinExistence type="predicted"/>
<keyword evidence="1" id="KW-1188">Viral release from host cell</keyword>
<protein>
    <recommendedName>
        <fullName evidence="3">Phage tail tape measure protein domain-containing protein</fullName>
    </recommendedName>
</protein>
<feature type="coiled-coil region" evidence="2">
    <location>
        <begin position="665"/>
        <end position="850"/>
    </location>
</feature>
<comment type="caution">
    <text evidence="4">The sequence shown here is derived from an EMBL/GenBank/DDBJ whole genome shotgun (WGS) entry which is preliminary data.</text>
</comment>
<dbReference type="OrthoDB" id="28713at2"/>
<gene>
    <name evidence="4" type="ORF">B4102_3583</name>
</gene>
<dbReference type="STRING" id="46224.B4102_3583"/>
<evidence type="ECO:0000259" key="3">
    <source>
        <dbReference type="Pfam" id="PF10145"/>
    </source>
</evidence>
<reference evidence="4 5" key="1">
    <citation type="submission" date="2016-01" db="EMBL/GenBank/DDBJ databases">
        <title>Genome Sequences of Twelve Sporeforming Bacillus Species Isolated from Foods.</title>
        <authorList>
            <person name="Berendsen E.M."/>
            <person name="Wells-Bennik M.H."/>
            <person name="Krawcyk A.O."/>
            <person name="De Jong A."/>
            <person name="Holsappel S."/>
            <person name="Eijlander R.T."/>
            <person name="Kuipers O.P."/>
        </authorList>
    </citation>
    <scope>NUCLEOTIDE SEQUENCE [LARGE SCALE GENOMIC DNA]</scope>
    <source>
        <strain evidence="4 5">B4102</strain>
    </source>
</reference>
<dbReference type="EMBL" id="LQYN01000101">
    <property type="protein sequence ID" value="KYC94362.1"/>
    <property type="molecule type" value="Genomic_DNA"/>
</dbReference>
<dbReference type="Proteomes" id="UP000075666">
    <property type="component" value="Unassembled WGS sequence"/>
</dbReference>
<feature type="domain" description="Phage tail tape measure protein" evidence="3">
    <location>
        <begin position="168"/>
        <end position="367"/>
    </location>
</feature>
<organism evidence="4 5">
    <name type="scientific">Heyndrickxia sporothermodurans</name>
    <dbReference type="NCBI Taxonomy" id="46224"/>
    <lineage>
        <taxon>Bacteria</taxon>
        <taxon>Bacillati</taxon>
        <taxon>Bacillota</taxon>
        <taxon>Bacilli</taxon>
        <taxon>Bacillales</taxon>
        <taxon>Bacillaceae</taxon>
        <taxon>Heyndrickxia</taxon>
    </lineage>
</organism>
<evidence type="ECO:0000313" key="4">
    <source>
        <dbReference type="EMBL" id="KYC94362.1"/>
    </source>
</evidence>
<dbReference type="Pfam" id="PF10145">
    <property type="entry name" value="PhageMin_Tail"/>
    <property type="match status" value="1"/>
</dbReference>
<dbReference type="PANTHER" id="PTHR37813">
    <property type="entry name" value="FELS-2 PROPHAGE PROTEIN"/>
    <property type="match status" value="1"/>
</dbReference>
<dbReference type="RefSeq" id="WP_066234749.1">
    <property type="nucleotide sequence ID" value="NZ_LQYN01000101.1"/>
</dbReference>
<dbReference type="PATRIC" id="fig|46224.3.peg.262"/>
<evidence type="ECO:0000256" key="1">
    <source>
        <dbReference type="ARBA" id="ARBA00022612"/>
    </source>
</evidence>
<accession>A0A150KMX2</accession>
<dbReference type="NCBIfam" id="TIGR01760">
    <property type="entry name" value="tape_meas_TP901"/>
    <property type="match status" value="1"/>
</dbReference>
<keyword evidence="5" id="KW-1185">Reference proteome</keyword>
<dbReference type="InterPro" id="IPR010090">
    <property type="entry name" value="Phage_tape_meas"/>
</dbReference>
<feature type="coiled-coil region" evidence="2">
    <location>
        <begin position="569"/>
        <end position="596"/>
    </location>
</feature>